<keyword evidence="2" id="KW-1185">Reference proteome</keyword>
<dbReference type="AlphaFoldDB" id="A0AA46TNF6"/>
<accession>A0AA46TNF6</accession>
<proteinExistence type="predicted"/>
<dbReference type="Proteomes" id="UP001164935">
    <property type="component" value="Chromosome"/>
</dbReference>
<organism evidence="1 2">
    <name type="scientific">Halomonas qinghailakensis</name>
    <dbReference type="NCBI Taxonomy" id="2937790"/>
    <lineage>
        <taxon>Bacteria</taxon>
        <taxon>Pseudomonadati</taxon>
        <taxon>Pseudomonadota</taxon>
        <taxon>Gammaproteobacteria</taxon>
        <taxon>Oceanospirillales</taxon>
        <taxon>Halomonadaceae</taxon>
        <taxon>Halomonas</taxon>
    </lineage>
</organism>
<dbReference type="EMBL" id="CP096973">
    <property type="protein sequence ID" value="UYO73591.1"/>
    <property type="molecule type" value="Genomic_DNA"/>
</dbReference>
<name>A0AA46TNF6_9GAMM</name>
<reference evidence="1" key="1">
    <citation type="submission" date="2022-05" db="EMBL/GenBank/DDBJ databases">
        <title>Complete sequence of a novel PHA-producing Halomonas strain.</title>
        <authorList>
            <person name="Zheng Z."/>
        </authorList>
    </citation>
    <scope>NUCLEOTIDE SEQUENCE</scope>
    <source>
        <strain evidence="1">ZZQ-149</strain>
    </source>
</reference>
<dbReference type="KEGG" id="hqn:M0220_11950"/>
<evidence type="ECO:0000313" key="2">
    <source>
        <dbReference type="Proteomes" id="UP001164935"/>
    </source>
</evidence>
<gene>
    <name evidence="1" type="ORF">M0220_11950</name>
</gene>
<sequence>MGWMAAHLDTGHGAAGWIIGWVELEPAGGITVGMLATVAMVVGFRFANGHQVTAGSADLDIVGRNADGLVSGITIRQIEVCEGGTMLVGGDDDSRGQGAGERRG</sequence>
<protein>
    <submittedName>
        <fullName evidence="1">Uncharacterized protein</fullName>
    </submittedName>
</protein>
<dbReference type="RefSeq" id="WP_030073662.1">
    <property type="nucleotide sequence ID" value="NZ_CP096973.1"/>
</dbReference>
<evidence type="ECO:0000313" key="1">
    <source>
        <dbReference type="EMBL" id="UYO73591.1"/>
    </source>
</evidence>